<evidence type="ECO:0008006" key="2">
    <source>
        <dbReference type="Google" id="ProtNLM"/>
    </source>
</evidence>
<dbReference type="PROSITE" id="PS51257">
    <property type="entry name" value="PROKAR_LIPOPROTEIN"/>
    <property type="match status" value="1"/>
</dbReference>
<sequence length="261" mass="29646">MRKGKILFGVVSIFLLILFSCSKDNSDNIKLLKKLVETSSDGTSNTTLFTYKGNEIVNTDNEKQHVDYTYTNGLITKIITKTKVNQSSTSLEFTYDKDKLVGIKSSDNYSIKFTHKSDETVSYQKTTLSSQNEEVKVYHGVLSFKNKNLIKDKRTLDDTEPGITSNYDLSYEYDLKNNPFYNILGFDKLLNQNDLISINNSQIGIVEATITNAEDQITSSANFYKSSFKYDKEGYPTEKVAESVMPSDGKSGYLKTEYFYK</sequence>
<dbReference type="EMBL" id="CP165625">
    <property type="protein sequence ID" value="XDU94436.1"/>
    <property type="molecule type" value="Genomic_DNA"/>
</dbReference>
<reference evidence="1" key="1">
    <citation type="submission" date="2024-07" db="EMBL/GenBank/DDBJ databases">
        <authorList>
            <person name="Biller S.J."/>
        </authorList>
    </citation>
    <scope>NUCLEOTIDE SEQUENCE</scope>
    <source>
        <strain evidence="1">WC2409</strain>
    </source>
</reference>
<accession>A0AB39W1N0</accession>
<dbReference type="RefSeq" id="WP_367771837.1">
    <property type="nucleotide sequence ID" value="NZ_CP165625.1"/>
</dbReference>
<name>A0AB39W1N0_9FLAO</name>
<dbReference type="AlphaFoldDB" id="A0AB39W1N0"/>
<protein>
    <recommendedName>
        <fullName evidence="2">DUF4595 domain-containing protein</fullName>
    </recommendedName>
</protein>
<evidence type="ECO:0000313" key="1">
    <source>
        <dbReference type="EMBL" id="XDU94436.1"/>
    </source>
</evidence>
<organism evidence="1">
    <name type="scientific">Flavobacterium sp. WC2409</name>
    <dbReference type="NCBI Taxonomy" id="3234139"/>
    <lineage>
        <taxon>Bacteria</taxon>
        <taxon>Pseudomonadati</taxon>
        <taxon>Bacteroidota</taxon>
        <taxon>Flavobacteriia</taxon>
        <taxon>Flavobacteriales</taxon>
        <taxon>Flavobacteriaceae</taxon>
        <taxon>Flavobacterium</taxon>
    </lineage>
</organism>
<proteinExistence type="predicted"/>
<gene>
    <name evidence="1" type="ORF">AB3G34_11100</name>
</gene>